<dbReference type="Proteomes" id="UP001595615">
    <property type="component" value="Unassembled WGS sequence"/>
</dbReference>
<dbReference type="EC" id="2.7.7.65" evidence="1"/>
<dbReference type="PROSITE" id="PS50113">
    <property type="entry name" value="PAC"/>
    <property type="match status" value="1"/>
</dbReference>
<dbReference type="InterPro" id="IPR000014">
    <property type="entry name" value="PAS"/>
</dbReference>
<comment type="catalytic activity">
    <reaction evidence="2">
        <text>2 GTP = 3',3'-c-di-GMP + 2 diphosphate</text>
        <dbReference type="Rhea" id="RHEA:24898"/>
        <dbReference type="ChEBI" id="CHEBI:33019"/>
        <dbReference type="ChEBI" id="CHEBI:37565"/>
        <dbReference type="ChEBI" id="CHEBI:58805"/>
        <dbReference type="EC" id="2.7.7.65"/>
    </reaction>
</comment>
<evidence type="ECO:0000256" key="2">
    <source>
        <dbReference type="ARBA" id="ARBA00034247"/>
    </source>
</evidence>
<comment type="caution">
    <text evidence="6">The sequence shown here is derived from an EMBL/GenBank/DDBJ whole genome shotgun (WGS) entry which is preliminary data.</text>
</comment>
<dbReference type="PANTHER" id="PTHR45138:SF9">
    <property type="entry name" value="DIGUANYLATE CYCLASE DGCM-RELATED"/>
    <property type="match status" value="1"/>
</dbReference>
<feature type="domain" description="PAC" evidence="4">
    <location>
        <begin position="83"/>
        <end position="132"/>
    </location>
</feature>
<name>A0ABV7XE79_9SPHN</name>
<dbReference type="CDD" id="cd00130">
    <property type="entry name" value="PAS"/>
    <property type="match status" value="1"/>
</dbReference>
<dbReference type="InterPro" id="IPR000160">
    <property type="entry name" value="GGDEF_dom"/>
</dbReference>
<feature type="domain" description="GGDEF" evidence="5">
    <location>
        <begin position="164"/>
        <end position="305"/>
    </location>
</feature>
<dbReference type="InterPro" id="IPR001610">
    <property type="entry name" value="PAC"/>
</dbReference>
<accession>A0ABV7XE79</accession>
<evidence type="ECO:0000259" key="5">
    <source>
        <dbReference type="PROSITE" id="PS50887"/>
    </source>
</evidence>
<evidence type="ECO:0000313" key="7">
    <source>
        <dbReference type="Proteomes" id="UP001595615"/>
    </source>
</evidence>
<dbReference type="SUPFAM" id="SSF55785">
    <property type="entry name" value="PYP-like sensor domain (PAS domain)"/>
    <property type="match status" value="1"/>
</dbReference>
<dbReference type="SUPFAM" id="SSF55073">
    <property type="entry name" value="Nucleotide cyclase"/>
    <property type="match status" value="1"/>
</dbReference>
<dbReference type="InterPro" id="IPR050469">
    <property type="entry name" value="Diguanylate_Cyclase"/>
</dbReference>
<dbReference type="Gene3D" id="3.30.70.270">
    <property type="match status" value="1"/>
</dbReference>
<evidence type="ECO:0000313" key="6">
    <source>
        <dbReference type="EMBL" id="MFC3713348.1"/>
    </source>
</evidence>
<dbReference type="InterPro" id="IPR035965">
    <property type="entry name" value="PAS-like_dom_sf"/>
</dbReference>
<evidence type="ECO:0000256" key="1">
    <source>
        <dbReference type="ARBA" id="ARBA00012528"/>
    </source>
</evidence>
<dbReference type="NCBIfam" id="TIGR00229">
    <property type="entry name" value="sensory_box"/>
    <property type="match status" value="1"/>
</dbReference>
<evidence type="ECO:0000259" key="3">
    <source>
        <dbReference type="PROSITE" id="PS50112"/>
    </source>
</evidence>
<sequence>MGSGGLGDQFEALRLLMDNSSDVFGRITPEMTFSFMSPSIERMLGWTADELIGKAVLDLVYPEDHAEIAASTALVVAGKGHSTSVTIRAVKKDGSLLWVEVNARAINNNLADRVIVIRDVTERKALEEQLKAMAMKDGLTGLSNRRAFDETLVREWDRTVRDRGQMSVLMLDVDHFKSFNDSYGHQVGDDCLRAVAAALTRLPLEEGDMISRYGGEEIAIILARADSHHAGAVAATARAMVEGLGIPHKASSVSGGVVTVSIGLATAMARLGGSAEMPNALLVAADRALYDAKNGGRNCVREALVIAATD</sequence>
<dbReference type="PROSITE" id="PS50887">
    <property type="entry name" value="GGDEF"/>
    <property type="match status" value="1"/>
</dbReference>
<dbReference type="PROSITE" id="PS50112">
    <property type="entry name" value="PAS"/>
    <property type="match status" value="1"/>
</dbReference>
<dbReference type="Pfam" id="PF08447">
    <property type="entry name" value="PAS_3"/>
    <property type="match status" value="1"/>
</dbReference>
<dbReference type="InterPro" id="IPR013655">
    <property type="entry name" value="PAS_fold_3"/>
</dbReference>
<protein>
    <recommendedName>
        <fullName evidence="1">diguanylate cyclase</fullName>
        <ecNumber evidence="1">2.7.7.65</ecNumber>
    </recommendedName>
</protein>
<dbReference type="PANTHER" id="PTHR45138">
    <property type="entry name" value="REGULATORY COMPONENTS OF SENSORY TRANSDUCTION SYSTEM"/>
    <property type="match status" value="1"/>
</dbReference>
<dbReference type="CDD" id="cd01949">
    <property type="entry name" value="GGDEF"/>
    <property type="match status" value="1"/>
</dbReference>
<dbReference type="InterPro" id="IPR043128">
    <property type="entry name" value="Rev_trsase/Diguanyl_cyclase"/>
</dbReference>
<dbReference type="Pfam" id="PF00990">
    <property type="entry name" value="GGDEF"/>
    <property type="match status" value="1"/>
</dbReference>
<dbReference type="GO" id="GO:0052621">
    <property type="term" value="F:diguanylate cyclase activity"/>
    <property type="evidence" value="ECO:0007669"/>
    <property type="project" value="UniProtKB-EC"/>
</dbReference>
<dbReference type="RefSeq" id="WP_380861762.1">
    <property type="nucleotide sequence ID" value="NZ_JBHRXV010000011.1"/>
</dbReference>
<gene>
    <name evidence="6" type="ORF">ACFOMD_12250</name>
</gene>
<keyword evidence="7" id="KW-1185">Reference proteome</keyword>
<dbReference type="Gene3D" id="3.30.450.20">
    <property type="entry name" value="PAS domain"/>
    <property type="match status" value="1"/>
</dbReference>
<reference evidence="7" key="1">
    <citation type="journal article" date="2019" name="Int. J. Syst. Evol. Microbiol.">
        <title>The Global Catalogue of Microorganisms (GCM) 10K type strain sequencing project: providing services to taxonomists for standard genome sequencing and annotation.</title>
        <authorList>
            <consortium name="The Broad Institute Genomics Platform"/>
            <consortium name="The Broad Institute Genome Sequencing Center for Infectious Disease"/>
            <person name="Wu L."/>
            <person name="Ma J."/>
        </authorList>
    </citation>
    <scope>NUCLEOTIDE SEQUENCE [LARGE SCALE GENOMIC DNA]</scope>
    <source>
        <strain evidence="7">KCTC 42644</strain>
    </source>
</reference>
<dbReference type="EMBL" id="JBHRXV010000011">
    <property type="protein sequence ID" value="MFC3713348.1"/>
    <property type="molecule type" value="Genomic_DNA"/>
</dbReference>
<dbReference type="InterPro" id="IPR029787">
    <property type="entry name" value="Nucleotide_cyclase"/>
</dbReference>
<dbReference type="SMART" id="SM00086">
    <property type="entry name" value="PAC"/>
    <property type="match status" value="1"/>
</dbReference>
<keyword evidence="6" id="KW-0548">Nucleotidyltransferase</keyword>
<organism evidence="6 7">
    <name type="scientific">Sphingoaurantiacus capsulatus</name>
    <dbReference type="NCBI Taxonomy" id="1771310"/>
    <lineage>
        <taxon>Bacteria</taxon>
        <taxon>Pseudomonadati</taxon>
        <taxon>Pseudomonadota</taxon>
        <taxon>Alphaproteobacteria</taxon>
        <taxon>Sphingomonadales</taxon>
        <taxon>Sphingosinicellaceae</taxon>
        <taxon>Sphingoaurantiacus</taxon>
    </lineage>
</organism>
<proteinExistence type="predicted"/>
<dbReference type="SMART" id="SM00267">
    <property type="entry name" value="GGDEF"/>
    <property type="match status" value="1"/>
</dbReference>
<evidence type="ECO:0000259" key="4">
    <source>
        <dbReference type="PROSITE" id="PS50113"/>
    </source>
</evidence>
<dbReference type="SMART" id="SM00091">
    <property type="entry name" value="PAS"/>
    <property type="match status" value="1"/>
</dbReference>
<keyword evidence="6" id="KW-0808">Transferase</keyword>
<dbReference type="NCBIfam" id="TIGR00254">
    <property type="entry name" value="GGDEF"/>
    <property type="match status" value="1"/>
</dbReference>
<feature type="domain" description="PAS" evidence="3">
    <location>
        <begin position="9"/>
        <end position="79"/>
    </location>
</feature>
<dbReference type="InterPro" id="IPR000700">
    <property type="entry name" value="PAS-assoc_C"/>
</dbReference>